<evidence type="ECO:0000313" key="3">
    <source>
        <dbReference type="EMBL" id="MBM3317843.1"/>
    </source>
</evidence>
<evidence type="ECO:0000313" key="4">
    <source>
        <dbReference type="Proteomes" id="UP000748308"/>
    </source>
</evidence>
<proteinExistence type="predicted"/>
<gene>
    <name evidence="3" type="ORF">FJY75_08310</name>
</gene>
<feature type="compositionally biased region" description="Low complexity" evidence="1">
    <location>
        <begin position="193"/>
        <end position="206"/>
    </location>
</feature>
<feature type="transmembrane region" description="Helical" evidence="2">
    <location>
        <begin position="543"/>
        <end position="563"/>
    </location>
</feature>
<dbReference type="AlphaFoldDB" id="A0A937X8H5"/>
<feature type="transmembrane region" description="Helical" evidence="2">
    <location>
        <begin position="439"/>
        <end position="457"/>
    </location>
</feature>
<keyword evidence="2" id="KW-0472">Membrane</keyword>
<feature type="transmembrane region" description="Helical" evidence="2">
    <location>
        <begin position="569"/>
        <end position="595"/>
    </location>
</feature>
<feature type="transmembrane region" description="Helical" evidence="2">
    <location>
        <begin position="607"/>
        <end position="625"/>
    </location>
</feature>
<feature type="region of interest" description="Disordered" evidence="1">
    <location>
        <begin position="193"/>
        <end position="225"/>
    </location>
</feature>
<feature type="transmembrane region" description="Helical" evidence="2">
    <location>
        <begin position="515"/>
        <end position="534"/>
    </location>
</feature>
<name>A0A937X8H5_UNCEI</name>
<sequence length="982" mass="105500">MEARGSEQGSRAASGLEDRRGFRPRSLLWPLSPLLYIFLALEDPWLPDAARAALGLAAVLILPGWLLHDLILPRPRVGPTARLARAFLLSVALVAVLGLAAWFCSGDAALGPVAPPGAAPPPFPGSLTSILWGLGGFLFLAGVASLLREAFGRHGRGPRLGGGKAAGGKAAGGKAAAGEAAAGEAAAGEATAGEAAVREAAAAGGPASPPPAPRPGPPREGEDPWQGILRRAYRLSEEQRRERRIAPRWATTMVLAVILAAAAVLCFHAGGHLGYRTDSPDHIGCLREMIERDRVLPRTAFHADGDGTTLDARKGFFHVALALVARLTGLDPLRLWQLLPGLLAPLALIVFHTLARRVLRSEGTALFATFLALVCFGEVQRGLLTRLAYGNAMGGVLAWGVIALALRFVRGDARPGVFWLLALGALGAAATHAFAAVQIGFSLGALIVALLCARGPRDRRTRRLAAACGAALLGMAGPTLWRVLYASGSANPIHTHRQGVIYLSERLFLISPAEWGAMLGAVGIAGVLLSFALWRRAREGEGVLYLATLSLAPMLILLNPVAVPLLEPLLGYLVARFALLVPYVLVLAYVAGWMGQALLDLHSARRVVKALLFYAAMVALLFPRFEAFARSHSSRSLEALERRSILQWREVMERLDQELPGPAVILSDPITGYCIPALTRHFTVTVLHQHGSPADTLALARLAGARDVLSPYIGTGEKARICRRFGVDYVFVNGDFAAPVDLFLCQAGRELAARQRSVLDEDDLLLRRLWDLGPDGALYAVRAENLDRLSGIVGPGEEPPASPSTEARSAALFVRAPPEQAIPVLPDTAAGLTLTAIALDTLRLAAGGELGATLYWRRVGAPGRFPAEVHLRLAAEVPAGRMWVERLSKLSRLLVERRTHRHYRHRSVHTPLDGQLGAENWPRDRYVVDQARIRVPERAARSSHLLKVRWMEASFLPNLPLRHLYSDEDAYEGVPAGMVEVY</sequence>
<accession>A0A937X8H5</accession>
<organism evidence="3 4">
    <name type="scientific">Eiseniibacteriota bacterium</name>
    <dbReference type="NCBI Taxonomy" id="2212470"/>
    <lineage>
        <taxon>Bacteria</taxon>
        <taxon>Candidatus Eiseniibacteriota</taxon>
    </lineage>
</organism>
<evidence type="ECO:0000256" key="2">
    <source>
        <dbReference type="SAM" id="Phobius"/>
    </source>
</evidence>
<feature type="transmembrane region" description="Helical" evidence="2">
    <location>
        <begin position="123"/>
        <end position="147"/>
    </location>
</feature>
<feature type="transmembrane region" description="Helical" evidence="2">
    <location>
        <begin position="83"/>
        <end position="103"/>
    </location>
</feature>
<dbReference type="EMBL" id="VGIY01000200">
    <property type="protein sequence ID" value="MBM3317843.1"/>
    <property type="molecule type" value="Genomic_DNA"/>
</dbReference>
<keyword evidence="2" id="KW-1133">Transmembrane helix</keyword>
<comment type="caution">
    <text evidence="3">The sequence shown here is derived from an EMBL/GenBank/DDBJ whole genome shotgun (WGS) entry which is preliminary data.</text>
</comment>
<feature type="transmembrane region" description="Helical" evidence="2">
    <location>
        <begin position="335"/>
        <end position="354"/>
    </location>
</feature>
<feature type="transmembrane region" description="Helical" evidence="2">
    <location>
        <begin position="249"/>
        <end position="270"/>
    </location>
</feature>
<dbReference type="Proteomes" id="UP000748308">
    <property type="component" value="Unassembled WGS sequence"/>
</dbReference>
<evidence type="ECO:0000256" key="1">
    <source>
        <dbReference type="SAM" id="MobiDB-lite"/>
    </source>
</evidence>
<keyword evidence="2" id="KW-0812">Transmembrane</keyword>
<feature type="transmembrane region" description="Helical" evidence="2">
    <location>
        <begin position="27"/>
        <end position="46"/>
    </location>
</feature>
<reference evidence="3" key="1">
    <citation type="submission" date="2019-03" db="EMBL/GenBank/DDBJ databases">
        <title>Lake Tanganyika Metagenome-Assembled Genomes (MAGs).</title>
        <authorList>
            <person name="Tran P."/>
        </authorList>
    </citation>
    <scope>NUCLEOTIDE SEQUENCE</scope>
    <source>
        <strain evidence="3">M_DeepCast_400m_m2_100</strain>
    </source>
</reference>
<feature type="transmembrane region" description="Helical" evidence="2">
    <location>
        <begin position="52"/>
        <end position="71"/>
    </location>
</feature>
<feature type="transmembrane region" description="Helical" evidence="2">
    <location>
        <begin position="464"/>
        <end position="484"/>
    </location>
</feature>
<protein>
    <submittedName>
        <fullName evidence="3">Uncharacterized protein</fullName>
    </submittedName>
</protein>
<feature type="transmembrane region" description="Helical" evidence="2">
    <location>
        <begin position="389"/>
        <end position="409"/>
    </location>
</feature>
<feature type="compositionally biased region" description="Pro residues" evidence="1">
    <location>
        <begin position="207"/>
        <end position="216"/>
    </location>
</feature>